<dbReference type="GO" id="GO:0000976">
    <property type="term" value="F:transcription cis-regulatory region binding"/>
    <property type="evidence" value="ECO:0007669"/>
    <property type="project" value="TreeGrafter"/>
</dbReference>
<dbReference type="PANTHER" id="PTHR30146">
    <property type="entry name" value="LACI-RELATED TRANSCRIPTIONAL REPRESSOR"/>
    <property type="match status" value="1"/>
</dbReference>
<dbReference type="Gene3D" id="3.40.50.2300">
    <property type="match status" value="2"/>
</dbReference>
<dbReference type="OrthoDB" id="9798934at2"/>
<evidence type="ECO:0000256" key="1">
    <source>
        <dbReference type="ARBA" id="ARBA00022491"/>
    </source>
</evidence>
<organism evidence="7 8">
    <name type="scientific">Saccharothrix saharensis</name>
    <dbReference type="NCBI Taxonomy" id="571190"/>
    <lineage>
        <taxon>Bacteria</taxon>
        <taxon>Bacillati</taxon>
        <taxon>Actinomycetota</taxon>
        <taxon>Actinomycetes</taxon>
        <taxon>Pseudonocardiales</taxon>
        <taxon>Pseudonocardiaceae</taxon>
        <taxon>Saccharothrix</taxon>
    </lineage>
</organism>
<gene>
    <name evidence="7" type="ORF">FHX81_0833</name>
</gene>
<proteinExistence type="predicted"/>
<dbReference type="Gene3D" id="1.10.260.40">
    <property type="entry name" value="lambda repressor-like DNA-binding domains"/>
    <property type="match status" value="1"/>
</dbReference>
<dbReference type="SMART" id="SM00354">
    <property type="entry name" value="HTH_LACI"/>
    <property type="match status" value="1"/>
</dbReference>
<keyword evidence="4" id="KW-0804">Transcription</keyword>
<keyword evidence="1" id="KW-0678">Repressor</keyword>
<dbReference type="InterPro" id="IPR010982">
    <property type="entry name" value="Lambda_DNA-bd_dom_sf"/>
</dbReference>
<dbReference type="SUPFAM" id="SSF53822">
    <property type="entry name" value="Periplasmic binding protein-like I"/>
    <property type="match status" value="1"/>
</dbReference>
<dbReference type="InterPro" id="IPR028082">
    <property type="entry name" value="Peripla_BP_I"/>
</dbReference>
<dbReference type="Pfam" id="PF13377">
    <property type="entry name" value="Peripla_BP_3"/>
    <property type="match status" value="1"/>
</dbReference>
<evidence type="ECO:0000256" key="4">
    <source>
        <dbReference type="ARBA" id="ARBA00023163"/>
    </source>
</evidence>
<dbReference type="InterPro" id="IPR046335">
    <property type="entry name" value="LacI/GalR-like_sensor"/>
</dbReference>
<feature type="domain" description="HTH lacI-type" evidence="6">
    <location>
        <begin position="6"/>
        <end position="63"/>
    </location>
</feature>
<dbReference type="PROSITE" id="PS00356">
    <property type="entry name" value="HTH_LACI_1"/>
    <property type="match status" value="1"/>
</dbReference>
<name>A0A543J6W0_9PSEU</name>
<dbReference type="CDD" id="cd06288">
    <property type="entry name" value="PBP1_sucrose_transcription_regulator"/>
    <property type="match status" value="1"/>
</dbReference>
<dbReference type="GO" id="GO:0003700">
    <property type="term" value="F:DNA-binding transcription factor activity"/>
    <property type="evidence" value="ECO:0007669"/>
    <property type="project" value="TreeGrafter"/>
</dbReference>
<dbReference type="PROSITE" id="PS50932">
    <property type="entry name" value="HTH_LACI_2"/>
    <property type="match status" value="1"/>
</dbReference>
<keyword evidence="3" id="KW-0238">DNA-binding</keyword>
<evidence type="ECO:0000313" key="8">
    <source>
        <dbReference type="Proteomes" id="UP000316628"/>
    </source>
</evidence>
<feature type="region of interest" description="Disordered" evidence="5">
    <location>
        <begin position="322"/>
        <end position="351"/>
    </location>
</feature>
<dbReference type="InterPro" id="IPR000843">
    <property type="entry name" value="HTH_LacI"/>
</dbReference>
<accession>A0A543J6W0</accession>
<evidence type="ECO:0000256" key="5">
    <source>
        <dbReference type="SAM" id="MobiDB-lite"/>
    </source>
</evidence>
<dbReference type="CDD" id="cd01392">
    <property type="entry name" value="HTH_LacI"/>
    <property type="match status" value="1"/>
</dbReference>
<comment type="caution">
    <text evidence="7">The sequence shown here is derived from an EMBL/GenBank/DDBJ whole genome shotgun (WGS) entry which is preliminary data.</text>
</comment>
<dbReference type="PANTHER" id="PTHR30146:SF148">
    <property type="entry name" value="HTH-TYPE TRANSCRIPTIONAL REPRESSOR PURR-RELATED"/>
    <property type="match status" value="1"/>
</dbReference>
<evidence type="ECO:0000259" key="6">
    <source>
        <dbReference type="PROSITE" id="PS50932"/>
    </source>
</evidence>
<dbReference type="Proteomes" id="UP000316628">
    <property type="component" value="Unassembled WGS sequence"/>
</dbReference>
<evidence type="ECO:0000256" key="3">
    <source>
        <dbReference type="ARBA" id="ARBA00023125"/>
    </source>
</evidence>
<dbReference type="Pfam" id="PF00356">
    <property type="entry name" value="LacI"/>
    <property type="match status" value="1"/>
</dbReference>
<dbReference type="EMBL" id="VFPP01000001">
    <property type="protein sequence ID" value="TQM78563.1"/>
    <property type="molecule type" value="Genomic_DNA"/>
</dbReference>
<dbReference type="RefSeq" id="WP_141975284.1">
    <property type="nucleotide sequence ID" value="NZ_VFPP01000001.1"/>
</dbReference>
<sequence length="351" mass="37598">MGARRVTLADVAKVVGVSQTTVSLVLSGRGRDLRISEEMQRRVREAATELEYRRNRVSTARLGARTRTVAFVSDSVASSRLAGHMIKGALGAARRHGVTLLFGETEGDAGFQRTLIGTMRDYQVDGFILASAHTRTITTPSELATGPAVLLNLLPREPSPLISVLPDELQAGRAAARVLLDAGHREGIHLIGVGPSGGDVPPGRTTASDRLAGIHQELAEVGVEVESGRPCRWWLPECGFEATADLLGKARPRALICLDDRLALGAYQALQDAGLTVPDDVSVVSFDDHPIASWLRPALTTVALPHHDLGAKAVDLLFADTGQPGSDHARRGRTHRVPMPVRHRNSVAPPR</sequence>
<feature type="compositionally biased region" description="Basic residues" evidence="5">
    <location>
        <begin position="330"/>
        <end position="345"/>
    </location>
</feature>
<protein>
    <submittedName>
        <fullName evidence="7">LacI family transcriptional regulator</fullName>
    </submittedName>
</protein>
<dbReference type="SUPFAM" id="SSF47413">
    <property type="entry name" value="lambda repressor-like DNA-binding domains"/>
    <property type="match status" value="1"/>
</dbReference>
<dbReference type="AlphaFoldDB" id="A0A543J6W0"/>
<reference evidence="7 8" key="1">
    <citation type="submission" date="2019-06" db="EMBL/GenBank/DDBJ databases">
        <title>Sequencing the genomes of 1000 actinobacteria strains.</title>
        <authorList>
            <person name="Klenk H.-P."/>
        </authorList>
    </citation>
    <scope>NUCLEOTIDE SEQUENCE [LARGE SCALE GENOMIC DNA]</scope>
    <source>
        <strain evidence="7 8">DSM 45456</strain>
    </source>
</reference>
<keyword evidence="2" id="KW-0805">Transcription regulation</keyword>
<evidence type="ECO:0000313" key="7">
    <source>
        <dbReference type="EMBL" id="TQM78563.1"/>
    </source>
</evidence>
<evidence type="ECO:0000256" key="2">
    <source>
        <dbReference type="ARBA" id="ARBA00023015"/>
    </source>
</evidence>
<keyword evidence="8" id="KW-1185">Reference proteome</keyword>